<comment type="caution">
    <text evidence="1">The sequence shown here is derived from an EMBL/GenBank/DDBJ whole genome shotgun (WGS) entry which is preliminary data.</text>
</comment>
<protein>
    <submittedName>
        <fullName evidence="1">Uncharacterized protein</fullName>
    </submittedName>
</protein>
<dbReference type="Proteomes" id="UP000253664">
    <property type="component" value="Unassembled WGS sequence"/>
</dbReference>
<evidence type="ECO:0000313" key="1">
    <source>
        <dbReference type="EMBL" id="RCI15573.1"/>
    </source>
</evidence>
<keyword evidence="2" id="KW-1185">Reference proteome</keyword>
<gene>
    <name evidence="1" type="ORF">L249_3556</name>
</gene>
<reference evidence="1 2" key="1">
    <citation type="journal article" date="2015" name="BMC Genomics">
        <title>Insights from the genome of Ophiocordyceps polyrhachis-furcata to pathogenicity and host specificity in insect fungi.</title>
        <authorList>
            <person name="Wichadakul D."/>
            <person name="Kobmoo N."/>
            <person name="Ingsriswang S."/>
            <person name="Tangphatsornruang S."/>
            <person name="Chantasingh D."/>
            <person name="Luangsa-ard J.J."/>
            <person name="Eurwilaichitr L."/>
        </authorList>
    </citation>
    <scope>NUCLEOTIDE SEQUENCE [LARGE SCALE GENOMIC DNA]</scope>
    <source>
        <strain evidence="1 2">BCC 54312</strain>
    </source>
</reference>
<sequence>MALSSNANKMPCSLTYFPLSPHPPNPILGTGHQAPGTRHPHQAGWLLQLQLPSLPMPVVIVKVRRVTRPTPSVGYVSGGRPIVSDSAWPGLLRSPRRTLLSSQYIQVQDALPVHAPNAELSFHHLQANSILQPLDISSFHFSSPSLKERKKKQTQYPISLYIPTLRTLPPNPPEHEPSILPSSTSDFQHVRPLLGALILIPI</sequence>
<dbReference type="AlphaFoldDB" id="A0A367LMB1"/>
<proteinExistence type="predicted"/>
<dbReference type="EMBL" id="LKCN02000002">
    <property type="protein sequence ID" value="RCI15573.1"/>
    <property type="molecule type" value="Genomic_DNA"/>
</dbReference>
<accession>A0A367LMB1</accession>
<name>A0A367LMB1_9HYPO</name>
<organism evidence="1 2">
    <name type="scientific">Ophiocordyceps polyrhachis-furcata BCC 54312</name>
    <dbReference type="NCBI Taxonomy" id="1330021"/>
    <lineage>
        <taxon>Eukaryota</taxon>
        <taxon>Fungi</taxon>
        <taxon>Dikarya</taxon>
        <taxon>Ascomycota</taxon>
        <taxon>Pezizomycotina</taxon>
        <taxon>Sordariomycetes</taxon>
        <taxon>Hypocreomycetidae</taxon>
        <taxon>Hypocreales</taxon>
        <taxon>Ophiocordycipitaceae</taxon>
        <taxon>Ophiocordyceps</taxon>
    </lineage>
</organism>
<evidence type="ECO:0000313" key="2">
    <source>
        <dbReference type="Proteomes" id="UP000253664"/>
    </source>
</evidence>